<organism evidence="1 2">
    <name type="scientific">Nocardioides marmoribigeumensis</name>
    <dbReference type="NCBI Taxonomy" id="433649"/>
    <lineage>
        <taxon>Bacteria</taxon>
        <taxon>Bacillati</taxon>
        <taxon>Actinomycetota</taxon>
        <taxon>Actinomycetes</taxon>
        <taxon>Propionibacteriales</taxon>
        <taxon>Nocardioidaceae</taxon>
        <taxon>Nocardioides</taxon>
    </lineage>
</organism>
<accession>A0ABU2BV72</accession>
<evidence type="ECO:0008006" key="3">
    <source>
        <dbReference type="Google" id="ProtNLM"/>
    </source>
</evidence>
<sequence length="150" mass="15200">MSTSARIAVALGPLLGVLLLAGCGGSGDGTAEAAVDTPACLASLTPTAVPKDGSFPEDWPFPDGTVVTGTEQVPGGGLAVTAQVGAEFNQVLPFMQHDLEDAGFVATKGEAERDDAEATWAGHGWSGTWAIKESETCKGTTLLQVAAVEQ</sequence>
<comment type="caution">
    <text evidence="1">The sequence shown here is derived from an EMBL/GenBank/DDBJ whole genome shotgun (WGS) entry which is preliminary data.</text>
</comment>
<name>A0ABU2BV72_9ACTN</name>
<protein>
    <recommendedName>
        <fullName evidence="3">Lipoprotein</fullName>
    </recommendedName>
</protein>
<dbReference type="RefSeq" id="WP_310301844.1">
    <property type="nucleotide sequence ID" value="NZ_BAAAPS010000008.1"/>
</dbReference>
<dbReference type="Proteomes" id="UP001183648">
    <property type="component" value="Unassembled WGS sequence"/>
</dbReference>
<proteinExistence type="predicted"/>
<gene>
    <name evidence="1" type="ORF">J2S63_002089</name>
</gene>
<reference evidence="1 2" key="1">
    <citation type="submission" date="2023-07" db="EMBL/GenBank/DDBJ databases">
        <title>Sequencing the genomes of 1000 actinobacteria strains.</title>
        <authorList>
            <person name="Klenk H.-P."/>
        </authorList>
    </citation>
    <scope>NUCLEOTIDE SEQUENCE [LARGE SCALE GENOMIC DNA]</scope>
    <source>
        <strain evidence="1 2">DSM 19426</strain>
    </source>
</reference>
<dbReference type="PROSITE" id="PS51257">
    <property type="entry name" value="PROKAR_LIPOPROTEIN"/>
    <property type="match status" value="1"/>
</dbReference>
<dbReference type="EMBL" id="JAVDYG010000001">
    <property type="protein sequence ID" value="MDR7362536.1"/>
    <property type="molecule type" value="Genomic_DNA"/>
</dbReference>
<evidence type="ECO:0000313" key="1">
    <source>
        <dbReference type="EMBL" id="MDR7362536.1"/>
    </source>
</evidence>
<evidence type="ECO:0000313" key="2">
    <source>
        <dbReference type="Proteomes" id="UP001183648"/>
    </source>
</evidence>
<keyword evidence="2" id="KW-1185">Reference proteome</keyword>